<dbReference type="Pfam" id="PF00327">
    <property type="entry name" value="Ribosomal_L30"/>
    <property type="match status" value="1"/>
</dbReference>
<evidence type="ECO:0000259" key="3">
    <source>
        <dbReference type="Pfam" id="PF00327"/>
    </source>
</evidence>
<gene>
    <name evidence="4" type="ORF">Rt10032_c14g5385</name>
</gene>
<evidence type="ECO:0000256" key="1">
    <source>
        <dbReference type="ARBA" id="ARBA00007594"/>
    </source>
</evidence>
<dbReference type="SUPFAM" id="SSF55129">
    <property type="entry name" value="Ribosomal protein L30p/L7e"/>
    <property type="match status" value="1"/>
</dbReference>
<dbReference type="EMBL" id="BJWK01000014">
    <property type="protein sequence ID" value="GEM11368.1"/>
    <property type="molecule type" value="Genomic_DNA"/>
</dbReference>
<accession>A0A511KLW3</accession>
<feature type="domain" description="Large ribosomal subunit protein uL30-like ferredoxin-like fold" evidence="3">
    <location>
        <begin position="76"/>
        <end position="126"/>
    </location>
</feature>
<keyword evidence="4" id="KW-0687">Ribonucleoprotein</keyword>
<reference evidence="4 5" key="1">
    <citation type="submission" date="2019-07" db="EMBL/GenBank/DDBJ databases">
        <title>Rhodotorula toruloides NBRC10032 genome sequencing.</title>
        <authorList>
            <person name="Shida Y."/>
            <person name="Takaku H."/>
            <person name="Ogasawara W."/>
            <person name="Mori K."/>
        </authorList>
    </citation>
    <scope>NUCLEOTIDE SEQUENCE [LARGE SCALE GENOMIC DNA]</scope>
    <source>
        <strain evidence="4 5">NBRC10032</strain>
    </source>
</reference>
<feature type="compositionally biased region" description="Polar residues" evidence="2">
    <location>
        <begin position="17"/>
        <end position="28"/>
    </location>
</feature>
<dbReference type="Gene3D" id="3.30.1390.20">
    <property type="entry name" value="Ribosomal protein L30, ferredoxin-like fold domain"/>
    <property type="match status" value="1"/>
</dbReference>
<evidence type="ECO:0000313" key="5">
    <source>
        <dbReference type="Proteomes" id="UP000321518"/>
    </source>
</evidence>
<dbReference type="InterPro" id="IPR016082">
    <property type="entry name" value="Ribosomal_uL30_ferredoxin-like"/>
</dbReference>
<feature type="region of interest" description="Disordered" evidence="2">
    <location>
        <begin position="17"/>
        <end position="70"/>
    </location>
</feature>
<evidence type="ECO:0000313" key="4">
    <source>
        <dbReference type="EMBL" id="GEM11368.1"/>
    </source>
</evidence>
<comment type="similarity">
    <text evidence="1">Belongs to the universal ribosomal protein uL30 family.</text>
</comment>
<dbReference type="InterPro" id="IPR036919">
    <property type="entry name" value="Ribo_uL30_ferredoxin-like_sf"/>
</dbReference>
<sequence>MLRTLCAHLAPRRPLFSSPTRSIASSAPTPAPVQAATRPTLSKPKTNSNSNSKGKGKGKGKGKAPAAAASGPRSHYLITLLRSPNHLGASIFSTTRVLGLNKRLSSVIVPINPINAGYILRIKELVGVRLVSREDVQRWASREWRERPGEGNQGSGLRIAGGAGPNAVIRVGSERARGDERGFKVVGRAAPLSTVHDEWLLPAFDLSLRSPLLLPRTLHSVSVTSDSRSEA</sequence>
<dbReference type="AlphaFoldDB" id="A0A511KLW3"/>
<proteinExistence type="inferred from homology"/>
<protein>
    <submittedName>
        <fullName evidence="4">50S ribosomal protein</fullName>
    </submittedName>
</protein>
<comment type="caution">
    <text evidence="4">The sequence shown here is derived from an EMBL/GenBank/DDBJ whole genome shotgun (WGS) entry which is preliminary data.</text>
</comment>
<feature type="compositionally biased region" description="Low complexity" evidence="2">
    <location>
        <begin position="42"/>
        <end position="53"/>
    </location>
</feature>
<evidence type="ECO:0000256" key="2">
    <source>
        <dbReference type="SAM" id="MobiDB-lite"/>
    </source>
</evidence>
<organism evidence="4 5">
    <name type="scientific">Rhodotorula toruloides</name>
    <name type="common">Yeast</name>
    <name type="synonym">Rhodosporidium toruloides</name>
    <dbReference type="NCBI Taxonomy" id="5286"/>
    <lineage>
        <taxon>Eukaryota</taxon>
        <taxon>Fungi</taxon>
        <taxon>Dikarya</taxon>
        <taxon>Basidiomycota</taxon>
        <taxon>Pucciniomycotina</taxon>
        <taxon>Microbotryomycetes</taxon>
        <taxon>Sporidiobolales</taxon>
        <taxon>Sporidiobolaceae</taxon>
        <taxon>Rhodotorula</taxon>
    </lineage>
</organism>
<keyword evidence="4" id="KW-0689">Ribosomal protein</keyword>
<dbReference type="OrthoDB" id="509901at2759"/>
<dbReference type="Proteomes" id="UP000321518">
    <property type="component" value="Unassembled WGS sequence"/>
</dbReference>
<name>A0A511KLW3_RHOTO</name>
<dbReference type="GO" id="GO:0005840">
    <property type="term" value="C:ribosome"/>
    <property type="evidence" value="ECO:0007669"/>
    <property type="project" value="UniProtKB-KW"/>
</dbReference>